<evidence type="ECO:0000256" key="3">
    <source>
        <dbReference type="RuleBase" id="RU362132"/>
    </source>
</evidence>
<proteinExistence type="inferred from homology"/>
<dbReference type="SUPFAM" id="SSF52518">
    <property type="entry name" value="Thiamin diphosphate-binding fold (THDP-binding)"/>
    <property type="match status" value="2"/>
</dbReference>
<evidence type="ECO:0000259" key="5">
    <source>
        <dbReference type="Pfam" id="PF02775"/>
    </source>
</evidence>
<keyword evidence="8" id="KW-1185">Reference proteome</keyword>
<dbReference type="InterPro" id="IPR045229">
    <property type="entry name" value="TPP_enz"/>
</dbReference>
<evidence type="ECO:0000259" key="6">
    <source>
        <dbReference type="Pfam" id="PF02776"/>
    </source>
</evidence>
<dbReference type="InterPro" id="IPR011766">
    <property type="entry name" value="TPP_enzyme_TPP-bd"/>
</dbReference>
<dbReference type="RefSeq" id="WP_262400859.1">
    <property type="nucleotide sequence ID" value="NZ_JACRTB010000032.1"/>
</dbReference>
<comment type="caution">
    <text evidence="7">The sequence shown here is derived from an EMBL/GenBank/DDBJ whole genome shotgun (WGS) entry which is preliminary data.</text>
</comment>
<dbReference type="Pfam" id="PF00205">
    <property type="entry name" value="TPP_enzyme_M"/>
    <property type="match status" value="1"/>
</dbReference>
<feature type="domain" description="Thiamine pyrophosphate enzyme central" evidence="4">
    <location>
        <begin position="190"/>
        <end position="326"/>
    </location>
</feature>
<dbReference type="Pfam" id="PF02776">
    <property type="entry name" value="TPP_enzyme_N"/>
    <property type="match status" value="1"/>
</dbReference>
<protein>
    <submittedName>
        <fullName evidence="7">Glyoxylate carboligase</fullName>
    </submittedName>
</protein>
<feature type="domain" description="Thiamine pyrophosphate enzyme TPP-binding" evidence="5">
    <location>
        <begin position="387"/>
        <end position="538"/>
    </location>
</feature>
<dbReference type="InterPro" id="IPR012001">
    <property type="entry name" value="Thiamin_PyroP_enz_TPP-bd_dom"/>
</dbReference>
<feature type="domain" description="Thiamine pyrophosphate enzyme N-terminal TPP-binding" evidence="6">
    <location>
        <begin position="3"/>
        <end position="115"/>
    </location>
</feature>
<dbReference type="Proteomes" id="UP000658131">
    <property type="component" value="Unassembled WGS sequence"/>
</dbReference>
<organism evidence="7 8">
    <name type="scientific">Yanshouia hominis</name>
    <dbReference type="NCBI Taxonomy" id="2763673"/>
    <lineage>
        <taxon>Bacteria</taxon>
        <taxon>Bacillati</taxon>
        <taxon>Bacillota</taxon>
        <taxon>Clostridia</taxon>
        <taxon>Eubacteriales</taxon>
        <taxon>Oscillospiraceae</taxon>
        <taxon>Yanshouia</taxon>
    </lineage>
</organism>
<gene>
    <name evidence="7" type="ORF">H8717_13705</name>
</gene>
<evidence type="ECO:0000256" key="1">
    <source>
        <dbReference type="ARBA" id="ARBA00007812"/>
    </source>
</evidence>
<accession>A0ABR7NMB3</accession>
<reference evidence="7 8" key="1">
    <citation type="submission" date="2020-08" db="EMBL/GenBank/DDBJ databases">
        <title>Genome public.</title>
        <authorList>
            <person name="Liu C."/>
            <person name="Sun Q."/>
        </authorList>
    </citation>
    <scope>NUCLEOTIDE SEQUENCE [LARGE SCALE GENOMIC DNA]</scope>
    <source>
        <strain evidence="7 8">BX1</strain>
    </source>
</reference>
<dbReference type="InterPro" id="IPR029061">
    <property type="entry name" value="THDP-binding"/>
</dbReference>
<dbReference type="Gene3D" id="3.40.50.1220">
    <property type="entry name" value="TPP-binding domain"/>
    <property type="match status" value="1"/>
</dbReference>
<dbReference type="PANTHER" id="PTHR18968">
    <property type="entry name" value="THIAMINE PYROPHOSPHATE ENZYMES"/>
    <property type="match status" value="1"/>
</dbReference>
<keyword evidence="2 3" id="KW-0786">Thiamine pyrophosphate</keyword>
<comment type="similarity">
    <text evidence="1 3">Belongs to the TPP enzyme family.</text>
</comment>
<dbReference type="CDD" id="cd07035">
    <property type="entry name" value="TPP_PYR_POX_like"/>
    <property type="match status" value="1"/>
</dbReference>
<dbReference type="Gene3D" id="3.40.50.970">
    <property type="match status" value="2"/>
</dbReference>
<dbReference type="EMBL" id="JACRTB010000032">
    <property type="protein sequence ID" value="MBC8577454.1"/>
    <property type="molecule type" value="Genomic_DNA"/>
</dbReference>
<evidence type="ECO:0000256" key="2">
    <source>
        <dbReference type="ARBA" id="ARBA00023052"/>
    </source>
</evidence>
<dbReference type="PANTHER" id="PTHR18968:SF14">
    <property type="entry name" value="GLYOXYLATE CARBOLIGASE"/>
    <property type="match status" value="1"/>
</dbReference>
<dbReference type="SUPFAM" id="SSF52467">
    <property type="entry name" value="DHS-like NAD/FAD-binding domain"/>
    <property type="match status" value="1"/>
</dbReference>
<name>A0ABR7NMB3_9FIRM</name>
<dbReference type="Pfam" id="PF02775">
    <property type="entry name" value="TPP_enzyme_C"/>
    <property type="match status" value="1"/>
</dbReference>
<evidence type="ECO:0000259" key="4">
    <source>
        <dbReference type="Pfam" id="PF00205"/>
    </source>
</evidence>
<evidence type="ECO:0000313" key="7">
    <source>
        <dbReference type="EMBL" id="MBC8577454.1"/>
    </source>
</evidence>
<dbReference type="InterPro" id="IPR012000">
    <property type="entry name" value="Thiamin_PyroP_enz_cen_dom"/>
</dbReference>
<evidence type="ECO:0000313" key="8">
    <source>
        <dbReference type="Proteomes" id="UP000658131"/>
    </source>
</evidence>
<sequence>MKMTAAQAMVEIMCKEGIRTAFGIPGAAINPVYKYMENAPVEHFTMRHEEACVHAADGYQRAKHEIALAICSAGPGATNFVTGLYTAFIDSMPVLCVVGQANTNQLKQEPFQCVDMPSIAKTVTKKAWCVMKAEDLPAIMNEAFFLMREGRPGPVLIEFPLDVQKAEFDFDIDSYVPREISVVTPDIEKIKQAVKMIGESKSPAIIMGGGCIISECTDQVVEFAEMLQIPVITTYQAKGGIPEGHPLNAGHVGIQVGQPIGNRVFLDSDLILGIGNRFSDRHTGDLKTYCEGRKFIHINIEPGQIGMVFAPDLSIVADAKLATEALIAESKSAGLKSINPDRAAELPALRAELARKTDYDCAPLMPHRVFHEINAAFDDETYFTAGCGITQIWGGQLQTINKARKYLPSGGAGTLGYEIPAAFGAKVANPDCNSVTVVGDFGLTFMGEEIAVASAFKKPLIVVVVNNAYLGLIRQNQKGYGFEYAVEMPYNQDGTIDYVKLGEAYGCVAERVFSPEELQAALVRAKASTVASGRCYLIDALCAKTQLCDMGDSIVNIKSWAPEE</sequence>
<dbReference type="InterPro" id="IPR029035">
    <property type="entry name" value="DHS-like_NAD/FAD-binding_dom"/>
</dbReference>